<name>A0A4Y3RV12_9ACTN</name>
<feature type="region of interest" description="Disordered" evidence="1">
    <location>
        <begin position="1"/>
        <end position="21"/>
    </location>
</feature>
<dbReference type="AlphaFoldDB" id="A0A4Y3RV12"/>
<accession>A0A4Y3RV12</accession>
<keyword evidence="3" id="KW-1185">Reference proteome</keyword>
<evidence type="ECO:0000313" key="3">
    <source>
        <dbReference type="Proteomes" id="UP000315226"/>
    </source>
</evidence>
<feature type="compositionally biased region" description="Low complexity" evidence="1">
    <location>
        <begin position="58"/>
        <end position="71"/>
    </location>
</feature>
<reference evidence="2 3" key="1">
    <citation type="submission" date="2019-06" db="EMBL/GenBank/DDBJ databases">
        <title>Whole genome shotgun sequence of Streptomyces gardneri NBRC 12865.</title>
        <authorList>
            <person name="Hosoyama A."/>
            <person name="Uohara A."/>
            <person name="Ohji S."/>
            <person name="Ichikawa N."/>
        </authorList>
    </citation>
    <scope>NUCLEOTIDE SEQUENCE [LARGE SCALE GENOMIC DNA]</scope>
    <source>
        <strain evidence="2 3">NBRC 12865</strain>
    </source>
</reference>
<evidence type="ECO:0000313" key="2">
    <source>
        <dbReference type="EMBL" id="GEB59780.1"/>
    </source>
</evidence>
<dbReference type="EMBL" id="BJMN01000036">
    <property type="protein sequence ID" value="GEB59780.1"/>
    <property type="molecule type" value="Genomic_DNA"/>
</dbReference>
<organism evidence="2 3">
    <name type="scientific">Streptomyces gardneri</name>
    <dbReference type="NCBI Taxonomy" id="66892"/>
    <lineage>
        <taxon>Bacteria</taxon>
        <taxon>Bacillati</taxon>
        <taxon>Actinomycetota</taxon>
        <taxon>Actinomycetes</taxon>
        <taxon>Kitasatosporales</taxon>
        <taxon>Streptomycetaceae</taxon>
        <taxon>Streptomyces</taxon>
    </lineage>
</organism>
<sequence length="71" mass="7693">MLMLQPPGSGSTYRYLLPDGTLRKPPKATRALVRRMHRAGTPVYVTPKTPKNDLTDLPHGGRAPGAMMGPP</sequence>
<feature type="region of interest" description="Disordered" evidence="1">
    <location>
        <begin position="35"/>
        <end position="71"/>
    </location>
</feature>
<gene>
    <name evidence="2" type="ORF">SGA01_53850</name>
</gene>
<dbReference type="Proteomes" id="UP000315226">
    <property type="component" value="Unassembled WGS sequence"/>
</dbReference>
<proteinExistence type="predicted"/>
<protein>
    <submittedName>
        <fullName evidence="2">Uncharacterized protein</fullName>
    </submittedName>
</protein>
<comment type="caution">
    <text evidence="2">The sequence shown here is derived from an EMBL/GenBank/DDBJ whole genome shotgun (WGS) entry which is preliminary data.</text>
</comment>
<evidence type="ECO:0000256" key="1">
    <source>
        <dbReference type="SAM" id="MobiDB-lite"/>
    </source>
</evidence>